<feature type="binding site" evidence="5">
    <location>
        <position position="129"/>
    </location>
    <ligand>
        <name>ATP</name>
        <dbReference type="ChEBI" id="CHEBI:30616"/>
    </ligand>
</feature>
<feature type="region of interest" description="NMP" evidence="5">
    <location>
        <begin position="25"/>
        <end position="54"/>
    </location>
</feature>
<dbReference type="InterPro" id="IPR007862">
    <property type="entry name" value="Adenylate_kinase_lid-dom"/>
</dbReference>
<keyword evidence="5" id="KW-0479">Metal-binding</keyword>
<dbReference type="Pfam" id="PF00406">
    <property type="entry name" value="ADK"/>
    <property type="match status" value="1"/>
</dbReference>
<feature type="binding site" evidence="5">
    <location>
        <position position="94"/>
    </location>
    <ligand>
        <name>AMP</name>
        <dbReference type="ChEBI" id="CHEBI:456215"/>
    </ligand>
</feature>
<feature type="binding site" evidence="5">
    <location>
        <position position="31"/>
    </location>
    <ligand>
        <name>AMP</name>
        <dbReference type="ChEBI" id="CHEBI:456215"/>
    </ligand>
</feature>
<dbReference type="EMBL" id="CADCWG010000214">
    <property type="protein sequence ID" value="CAA9567384.1"/>
    <property type="molecule type" value="Genomic_DNA"/>
</dbReference>
<feature type="binding site" evidence="5">
    <location>
        <position position="155"/>
    </location>
    <ligand>
        <name>Zn(2+)</name>
        <dbReference type="ChEBI" id="CHEBI:29105"/>
        <note>structural</note>
    </ligand>
</feature>
<dbReference type="InterPro" id="IPR027417">
    <property type="entry name" value="P-loop_NTPase"/>
</dbReference>
<dbReference type="PROSITE" id="PS00113">
    <property type="entry name" value="ADENYLATE_KINASE"/>
    <property type="match status" value="1"/>
</dbReference>
<dbReference type="SUPFAM" id="SSF52540">
    <property type="entry name" value="P-loop containing nucleoside triphosphate hydrolases"/>
    <property type="match status" value="1"/>
</dbReference>
<feature type="binding site" evidence="5">
    <location>
        <begin position="52"/>
        <end position="54"/>
    </location>
    <ligand>
        <name>AMP</name>
        <dbReference type="ChEBI" id="CHEBI:456215"/>
    </ligand>
</feature>
<comment type="function">
    <text evidence="5">Catalyzes the reversible transfer of the terminal phosphate group between ATP and AMP. Plays an important role in cellular energy homeostasis and in adenine nucleotide metabolism.</text>
</comment>
<organism evidence="9">
    <name type="scientific">uncultured Thermomicrobiales bacterium</name>
    <dbReference type="NCBI Taxonomy" id="1645740"/>
    <lineage>
        <taxon>Bacteria</taxon>
        <taxon>Pseudomonadati</taxon>
        <taxon>Thermomicrobiota</taxon>
        <taxon>Thermomicrobia</taxon>
        <taxon>Thermomicrobiales</taxon>
        <taxon>environmental samples</taxon>
    </lineage>
</organism>
<dbReference type="PANTHER" id="PTHR23359">
    <property type="entry name" value="NUCLEOTIDE KINASE"/>
    <property type="match status" value="1"/>
</dbReference>
<comment type="subunit">
    <text evidence="5 7">Monomer.</text>
</comment>
<dbReference type="InterPro" id="IPR033690">
    <property type="entry name" value="Adenylat_kinase_CS"/>
</dbReference>
<comment type="similarity">
    <text evidence="5 6">Belongs to the adenylate kinase family.</text>
</comment>
<dbReference type="GO" id="GO:0008270">
    <property type="term" value="F:zinc ion binding"/>
    <property type="evidence" value="ECO:0007669"/>
    <property type="project" value="UniProtKB-UniRule"/>
</dbReference>
<dbReference type="Pfam" id="PF05191">
    <property type="entry name" value="ADK_lid"/>
    <property type="match status" value="1"/>
</dbReference>
<feature type="domain" description="Adenylate kinase active site lid" evidence="8">
    <location>
        <begin position="129"/>
        <end position="164"/>
    </location>
</feature>
<proteinExistence type="inferred from homology"/>
<feature type="binding site" evidence="5">
    <location>
        <position position="173"/>
    </location>
    <ligand>
        <name>AMP</name>
        <dbReference type="ChEBI" id="CHEBI:456215"/>
    </ligand>
</feature>
<dbReference type="GO" id="GO:0044209">
    <property type="term" value="P:AMP salvage"/>
    <property type="evidence" value="ECO:0007669"/>
    <property type="project" value="UniProtKB-UniRule"/>
</dbReference>
<accession>A0A6J4V4W4</accession>
<feature type="region of interest" description="LID" evidence="5">
    <location>
        <begin position="128"/>
        <end position="165"/>
    </location>
</feature>
<feature type="binding site" evidence="5">
    <location>
        <position position="162"/>
    </location>
    <ligand>
        <name>AMP</name>
        <dbReference type="ChEBI" id="CHEBI:456215"/>
    </ligand>
</feature>
<evidence type="ECO:0000256" key="7">
    <source>
        <dbReference type="RuleBase" id="RU003331"/>
    </source>
</evidence>
<dbReference type="UniPathway" id="UPA00588">
    <property type="reaction ID" value="UER00649"/>
</dbReference>
<comment type="subcellular location">
    <subcellularLocation>
        <location evidence="5 7">Cytoplasm</location>
    </subcellularLocation>
</comment>
<dbReference type="GO" id="GO:0005524">
    <property type="term" value="F:ATP binding"/>
    <property type="evidence" value="ECO:0007669"/>
    <property type="project" value="UniProtKB-UniRule"/>
</dbReference>
<feature type="binding site" evidence="5">
    <location>
        <position position="201"/>
    </location>
    <ligand>
        <name>ATP</name>
        <dbReference type="ChEBI" id="CHEBI:30616"/>
    </ligand>
</feature>
<evidence type="ECO:0000256" key="1">
    <source>
        <dbReference type="ARBA" id="ARBA00022679"/>
    </source>
</evidence>
<keyword evidence="5 7" id="KW-0067">ATP-binding</keyword>
<keyword evidence="1 5" id="KW-0808">Transferase</keyword>
<feature type="binding site" evidence="5">
    <location>
        <begin position="87"/>
        <end position="90"/>
    </location>
    <ligand>
        <name>AMP</name>
        <dbReference type="ChEBI" id="CHEBI:456215"/>
    </ligand>
</feature>
<dbReference type="GO" id="GO:0005737">
    <property type="term" value="C:cytoplasm"/>
    <property type="evidence" value="ECO:0007669"/>
    <property type="project" value="UniProtKB-SubCell"/>
</dbReference>
<keyword evidence="5" id="KW-0862">Zinc</keyword>
<feature type="binding site" evidence="5">
    <location>
        <position position="132"/>
    </location>
    <ligand>
        <name>Zn(2+)</name>
        <dbReference type="ChEBI" id="CHEBI:29105"/>
        <note>structural</note>
    </ligand>
</feature>
<dbReference type="EC" id="2.7.4.3" evidence="5 7"/>
<keyword evidence="3 5" id="KW-0547">Nucleotide-binding</keyword>
<dbReference type="InterPro" id="IPR006259">
    <property type="entry name" value="Adenyl_kin_sub"/>
</dbReference>
<dbReference type="HAMAP" id="MF_00235">
    <property type="entry name" value="Adenylate_kinase_Adk"/>
    <property type="match status" value="1"/>
</dbReference>
<keyword evidence="5" id="KW-0963">Cytoplasm</keyword>
<protein>
    <recommendedName>
        <fullName evidence="5 7">Adenylate kinase</fullName>
        <shortName evidence="5">AK</shortName>
        <ecNumber evidence="5 7">2.7.4.3</ecNumber>
    </recommendedName>
    <alternativeName>
        <fullName evidence="5">ATP-AMP transphosphorylase</fullName>
    </alternativeName>
    <alternativeName>
        <fullName evidence="5">ATP:AMP phosphotransferase</fullName>
    </alternativeName>
    <alternativeName>
        <fullName evidence="5">Adenylate monophosphate kinase</fullName>
    </alternativeName>
</protein>
<sequence length="235" mass="25166">MGAQGSGKGTQAARLAPRLRLEHLSTGDLFREAIAAKSPLGQRVQPIYDRGDLIPDDLTVALVEERLDRIAADRAEGLAARGALFDGFPRTLAQAEALDALLARRGEAIAAIVEIDVPMDQLVSRLSGRRVCPNCGTTYHVEFNPPKQAGVCDVCGGTPAQRDDDKPGPITRRLENYRTQTAPLLAYYRERGLLTRVDGAQDIELVTQAILDAVGPRLADGATSGTSDGPVRDEA</sequence>
<dbReference type="NCBIfam" id="TIGR01351">
    <property type="entry name" value="adk"/>
    <property type="match status" value="1"/>
</dbReference>
<feature type="binding site" evidence="5">
    <location>
        <position position="26"/>
    </location>
    <ligand>
        <name>AMP</name>
        <dbReference type="ChEBI" id="CHEBI:456215"/>
    </ligand>
</feature>
<comment type="pathway">
    <text evidence="5">Purine metabolism; AMP biosynthesis via salvage pathway; AMP from ADP: step 1/1.</text>
</comment>
<name>A0A6J4V4W4_9BACT</name>
<comment type="domain">
    <text evidence="5">Consists of three domains, a large central CORE domain and two small peripheral domains, NMPbind and LID, which undergo movements during catalysis. The LID domain closes over the site of phosphoryl transfer upon ATP binding. Assembling and dissambling the active center during each catalytic cycle provides an effective means to prevent ATP hydrolysis. Some bacteria have evolved a zinc-coordinating structure that stabilizes the LID domain.</text>
</comment>
<gene>
    <name evidence="5" type="primary">adk</name>
    <name evidence="9" type="ORF">AVDCRST_MAG49-3259</name>
</gene>
<feature type="binding site" evidence="5">
    <location>
        <begin position="138"/>
        <end position="139"/>
    </location>
    <ligand>
        <name>ATP</name>
        <dbReference type="ChEBI" id="CHEBI:30616"/>
    </ligand>
</feature>
<dbReference type="PRINTS" id="PR00094">
    <property type="entry name" value="ADENYLTKNASE"/>
</dbReference>
<evidence type="ECO:0000259" key="8">
    <source>
        <dbReference type="Pfam" id="PF05191"/>
    </source>
</evidence>
<dbReference type="CDD" id="cd01428">
    <property type="entry name" value="ADK"/>
    <property type="match status" value="1"/>
</dbReference>
<feature type="binding site" evidence="5">
    <location>
        <position position="135"/>
    </location>
    <ligand>
        <name>Zn(2+)</name>
        <dbReference type="ChEBI" id="CHEBI:29105"/>
        <note>structural</note>
    </ligand>
</feature>
<comment type="catalytic activity">
    <reaction evidence="5 7">
        <text>AMP + ATP = 2 ADP</text>
        <dbReference type="Rhea" id="RHEA:12973"/>
        <dbReference type="ChEBI" id="CHEBI:30616"/>
        <dbReference type="ChEBI" id="CHEBI:456215"/>
        <dbReference type="ChEBI" id="CHEBI:456216"/>
        <dbReference type="EC" id="2.7.4.3"/>
    </reaction>
</comment>
<evidence type="ECO:0000256" key="3">
    <source>
        <dbReference type="ARBA" id="ARBA00022741"/>
    </source>
</evidence>
<reference evidence="9" key="1">
    <citation type="submission" date="2020-02" db="EMBL/GenBank/DDBJ databases">
        <authorList>
            <person name="Meier V. D."/>
        </authorList>
    </citation>
    <scope>NUCLEOTIDE SEQUENCE</scope>
    <source>
        <strain evidence="9">AVDCRST_MAG49</strain>
    </source>
</reference>
<evidence type="ECO:0000256" key="2">
    <source>
        <dbReference type="ARBA" id="ARBA00022727"/>
    </source>
</evidence>
<dbReference type="NCBIfam" id="NF011100">
    <property type="entry name" value="PRK14527.1"/>
    <property type="match status" value="1"/>
</dbReference>
<keyword evidence="2 5" id="KW-0545">Nucleotide biosynthesis</keyword>
<dbReference type="FunFam" id="3.40.50.300:FF:000106">
    <property type="entry name" value="Adenylate kinase mitochondrial"/>
    <property type="match status" value="1"/>
</dbReference>
<evidence type="ECO:0000313" key="9">
    <source>
        <dbReference type="EMBL" id="CAA9567384.1"/>
    </source>
</evidence>
<dbReference type="Gene3D" id="3.40.50.300">
    <property type="entry name" value="P-loop containing nucleotide triphosphate hydrolases"/>
    <property type="match status" value="1"/>
</dbReference>
<evidence type="ECO:0000256" key="4">
    <source>
        <dbReference type="ARBA" id="ARBA00022777"/>
    </source>
</evidence>
<feature type="binding site" evidence="5">
    <location>
        <position position="152"/>
    </location>
    <ligand>
        <name>Zn(2+)</name>
        <dbReference type="ChEBI" id="CHEBI:29105"/>
        <note>structural</note>
    </ligand>
</feature>
<dbReference type="NCBIfam" id="NF001381">
    <property type="entry name" value="PRK00279.1-3"/>
    <property type="match status" value="1"/>
</dbReference>
<evidence type="ECO:0000256" key="5">
    <source>
        <dbReference type="HAMAP-Rule" id="MF_00235"/>
    </source>
</evidence>
<feature type="binding site" evidence="5">
    <location>
        <begin position="5"/>
        <end position="10"/>
    </location>
    <ligand>
        <name>ATP</name>
        <dbReference type="ChEBI" id="CHEBI:30616"/>
    </ligand>
</feature>
<dbReference type="InterPro" id="IPR000850">
    <property type="entry name" value="Adenylat/UMP-CMP_kin"/>
</dbReference>
<dbReference type="GO" id="GO:0004017">
    <property type="term" value="F:AMP kinase activity"/>
    <property type="evidence" value="ECO:0007669"/>
    <property type="project" value="UniProtKB-UniRule"/>
</dbReference>
<dbReference type="AlphaFoldDB" id="A0A6J4V4W4"/>
<keyword evidence="4 5" id="KW-0418">Kinase</keyword>
<evidence type="ECO:0000256" key="6">
    <source>
        <dbReference type="RuleBase" id="RU003330"/>
    </source>
</evidence>